<evidence type="ECO:0000256" key="8">
    <source>
        <dbReference type="HAMAP-Rule" id="MF_00490"/>
    </source>
</evidence>
<dbReference type="eggNOG" id="COG2045">
    <property type="taxonomic scope" value="Bacteria"/>
</dbReference>
<comment type="cofactor">
    <cofactor evidence="1 8">
        <name>Mg(2+)</name>
        <dbReference type="ChEBI" id="CHEBI:18420"/>
    </cofactor>
</comment>
<dbReference type="STRING" id="381764.Fnod_0473"/>
<dbReference type="GO" id="GO:0050532">
    <property type="term" value="F:2-phosphosulfolactate phosphatase activity"/>
    <property type="evidence" value="ECO:0007669"/>
    <property type="project" value="UniProtKB-UniRule"/>
</dbReference>
<dbReference type="EMBL" id="CP000771">
    <property type="protein sequence ID" value="ABS60338.1"/>
    <property type="molecule type" value="Genomic_DNA"/>
</dbReference>
<dbReference type="Proteomes" id="UP000002415">
    <property type="component" value="Chromosome"/>
</dbReference>
<reference evidence="9 10" key="1">
    <citation type="submission" date="2007-07" db="EMBL/GenBank/DDBJ databases">
        <title>Complete sequence of Fervidobacterium nodosum Rt17-B1.</title>
        <authorList>
            <consortium name="US DOE Joint Genome Institute"/>
            <person name="Copeland A."/>
            <person name="Lucas S."/>
            <person name="Lapidus A."/>
            <person name="Barry K."/>
            <person name="Glavina del Rio T."/>
            <person name="Dalin E."/>
            <person name="Tice H."/>
            <person name="Pitluck S."/>
            <person name="Saunders E."/>
            <person name="Brettin T."/>
            <person name="Bruce D."/>
            <person name="Detter J.C."/>
            <person name="Han C."/>
            <person name="Schmutz J."/>
            <person name="Larimer F."/>
            <person name="Land M."/>
            <person name="Hauser L."/>
            <person name="Kyrpides N."/>
            <person name="Mikhailova N."/>
            <person name="Nelson K."/>
            <person name="Gogarten J.P."/>
            <person name="Noll K."/>
            <person name="Richardson P."/>
        </authorList>
    </citation>
    <scope>NUCLEOTIDE SEQUENCE [LARGE SCALE GENOMIC DNA]</scope>
    <source>
        <strain evidence="10">ATCC 35602 / DSM 5306 / Rt17-B1</strain>
    </source>
</reference>
<evidence type="ECO:0000313" key="10">
    <source>
        <dbReference type="Proteomes" id="UP000002415"/>
    </source>
</evidence>
<protein>
    <recommendedName>
        <fullName evidence="4 8">Probable 2-phosphosulfolactate phosphatase</fullName>
        <ecNumber evidence="3 8">3.1.3.71</ecNumber>
    </recommendedName>
</protein>
<dbReference type="Pfam" id="PF04029">
    <property type="entry name" value="2-ph_phosp"/>
    <property type="match status" value="1"/>
</dbReference>
<gene>
    <name evidence="8" type="primary">comB</name>
    <name evidence="9" type="ordered locus">Fnod_0473</name>
</gene>
<organism evidence="9 10">
    <name type="scientific">Fervidobacterium nodosum (strain ATCC 35602 / DSM 5306 / Rt17-B1)</name>
    <dbReference type="NCBI Taxonomy" id="381764"/>
    <lineage>
        <taxon>Bacteria</taxon>
        <taxon>Thermotogati</taxon>
        <taxon>Thermotogota</taxon>
        <taxon>Thermotogae</taxon>
        <taxon>Thermotogales</taxon>
        <taxon>Fervidobacteriaceae</taxon>
        <taxon>Fervidobacterium</taxon>
    </lineage>
</organism>
<comment type="catalytic activity">
    <reaction evidence="7 8">
        <text>(2R)-O-phospho-3-sulfolactate + H2O = (2R)-3-sulfolactate + phosphate</text>
        <dbReference type="Rhea" id="RHEA:23416"/>
        <dbReference type="ChEBI" id="CHEBI:15377"/>
        <dbReference type="ChEBI" id="CHEBI:15597"/>
        <dbReference type="ChEBI" id="CHEBI:43474"/>
        <dbReference type="ChEBI" id="CHEBI:58738"/>
        <dbReference type="EC" id="3.1.3.71"/>
    </reaction>
</comment>
<evidence type="ECO:0000256" key="3">
    <source>
        <dbReference type="ARBA" id="ARBA00012953"/>
    </source>
</evidence>
<dbReference type="GO" id="GO:0050545">
    <property type="term" value="F:sulfopyruvate decarboxylase activity"/>
    <property type="evidence" value="ECO:0007669"/>
    <property type="project" value="TreeGrafter"/>
</dbReference>
<comment type="similarity">
    <text evidence="2 8">Belongs to the ComB family.</text>
</comment>
<keyword evidence="10" id="KW-1185">Reference proteome</keyword>
<dbReference type="RefSeq" id="WP_011993658.1">
    <property type="nucleotide sequence ID" value="NC_009718.1"/>
</dbReference>
<keyword evidence="6 8" id="KW-0460">Magnesium</keyword>
<dbReference type="HAMAP" id="MF_00490">
    <property type="entry name" value="ComB"/>
    <property type="match status" value="1"/>
</dbReference>
<dbReference type="KEGG" id="fno:Fnod_0473"/>
<reference evidence="9 10" key="2">
    <citation type="journal article" date="2009" name="Proc. Natl. Acad. Sci. U.S.A.">
        <title>On the chimeric nature, thermophilic origin, and phylogenetic placement of the Thermotogales.</title>
        <authorList>
            <person name="Zhaxybayeva O."/>
            <person name="Swithers K.S."/>
            <person name="Lapierre P."/>
            <person name="Fournier G.P."/>
            <person name="Bickhart D.M."/>
            <person name="DeBoy R.T."/>
            <person name="Nelson K.E."/>
            <person name="Nesbo C.L."/>
            <person name="Doolittle W.F."/>
            <person name="Gogarten J.P."/>
            <person name="Noll K.M."/>
        </authorList>
    </citation>
    <scope>NUCLEOTIDE SEQUENCE [LARGE SCALE GENOMIC DNA]</scope>
    <source>
        <strain evidence="10">ATCC 35602 / DSM 5306 / Rt17-B1</strain>
    </source>
</reference>
<sequence>MLLSNFPNYSYKINNQISVYFSHKELNGEVLPPNFLFEVSVVIDVLRATSTIVTALNNGAKEIIPFEEIKEALEFKNKINERNLLLCGERGGIKPEGFELGNSPLEFTSEIVKDKSLILTTTNGTRAFLKAFKISNKVYIASFLNVSSTVEILSKYNNIAIVCAGNNGSVSYEDTQLAGFIIEKLLSKKDYSLSDSAKIAYNLWKSLKKPDFTGEHAKKLIELGFQKDVDYCQNIDKISIVCEGIRQPQNLLKVKIIKTKI</sequence>
<dbReference type="HOGENOM" id="CLU_070028_0_1_0"/>
<dbReference type="InterPro" id="IPR036702">
    <property type="entry name" value="ComB-like_sf"/>
</dbReference>
<dbReference type="OrthoDB" id="4913at2"/>
<dbReference type="Gene3D" id="3.90.1560.10">
    <property type="entry name" value="ComB-like"/>
    <property type="match status" value="1"/>
</dbReference>
<dbReference type="FunFam" id="3.90.1560.10:FF:000001">
    <property type="entry name" value="Probable 2-phosphosulfolactate phosphatase"/>
    <property type="match status" value="1"/>
</dbReference>
<dbReference type="PANTHER" id="PTHR37311:SF1">
    <property type="entry name" value="2-PHOSPHOSULFOLACTATE PHOSPHATASE-RELATED"/>
    <property type="match status" value="1"/>
</dbReference>
<evidence type="ECO:0000256" key="6">
    <source>
        <dbReference type="ARBA" id="ARBA00022842"/>
    </source>
</evidence>
<dbReference type="SUPFAM" id="SSF142823">
    <property type="entry name" value="ComB-like"/>
    <property type="match status" value="1"/>
</dbReference>
<proteinExistence type="inferred from homology"/>
<evidence type="ECO:0000256" key="4">
    <source>
        <dbReference type="ARBA" id="ARBA00021948"/>
    </source>
</evidence>
<evidence type="ECO:0000256" key="1">
    <source>
        <dbReference type="ARBA" id="ARBA00001946"/>
    </source>
</evidence>
<dbReference type="AlphaFoldDB" id="A7HKA5"/>
<accession>A7HKA5</accession>
<dbReference type="PANTHER" id="PTHR37311">
    <property type="entry name" value="2-PHOSPHOSULFOLACTATE PHOSPHATASE-RELATED"/>
    <property type="match status" value="1"/>
</dbReference>
<dbReference type="GO" id="GO:0000287">
    <property type="term" value="F:magnesium ion binding"/>
    <property type="evidence" value="ECO:0007669"/>
    <property type="project" value="UniProtKB-UniRule"/>
</dbReference>
<evidence type="ECO:0000256" key="2">
    <source>
        <dbReference type="ARBA" id="ARBA00009997"/>
    </source>
</evidence>
<evidence type="ECO:0000313" key="9">
    <source>
        <dbReference type="EMBL" id="ABS60338.1"/>
    </source>
</evidence>
<name>A7HKA5_FERNB</name>
<dbReference type="EC" id="3.1.3.71" evidence="3 8"/>
<dbReference type="InterPro" id="IPR005238">
    <property type="entry name" value="ComB-like"/>
</dbReference>
<evidence type="ECO:0000256" key="5">
    <source>
        <dbReference type="ARBA" id="ARBA00022801"/>
    </source>
</evidence>
<evidence type="ECO:0000256" key="7">
    <source>
        <dbReference type="ARBA" id="ARBA00033711"/>
    </source>
</evidence>
<keyword evidence="5 8" id="KW-0378">Hydrolase</keyword>